<dbReference type="SUPFAM" id="SSF53649">
    <property type="entry name" value="Alkaline phosphatase-like"/>
    <property type="match status" value="1"/>
</dbReference>
<dbReference type="Pfam" id="PF07394">
    <property type="entry name" value="DUF1501"/>
    <property type="match status" value="1"/>
</dbReference>
<organism evidence="1">
    <name type="scientific">marine metagenome</name>
    <dbReference type="NCBI Taxonomy" id="408172"/>
    <lineage>
        <taxon>unclassified sequences</taxon>
        <taxon>metagenomes</taxon>
        <taxon>ecological metagenomes</taxon>
    </lineage>
</organism>
<evidence type="ECO:0008006" key="2">
    <source>
        <dbReference type="Google" id="ProtNLM"/>
    </source>
</evidence>
<dbReference type="PANTHER" id="PTHR43737">
    <property type="entry name" value="BLL7424 PROTEIN"/>
    <property type="match status" value="1"/>
</dbReference>
<name>A0A381SK94_9ZZZZ</name>
<dbReference type="AlphaFoldDB" id="A0A381SK94"/>
<dbReference type="InterPro" id="IPR010869">
    <property type="entry name" value="DUF1501"/>
</dbReference>
<dbReference type="PROSITE" id="PS51318">
    <property type="entry name" value="TAT"/>
    <property type="match status" value="1"/>
</dbReference>
<evidence type="ECO:0000313" key="1">
    <source>
        <dbReference type="EMBL" id="SVA03688.1"/>
    </source>
</evidence>
<gene>
    <name evidence="1" type="ORF">METZ01_LOCUS56542</name>
</gene>
<sequence>MTKSTLCTPAEHLHRRSFLKGTLLTGTGLTVANFGNLFGSKALAAETQKQKKRCILLWMNGGASQLDTFDMKPGRPTGGPFRPIPSKVDGLEVCEYLPKMAKIADKLAVIRSMKTQSPGHPDGIYHMHTCYKMSERTPHPEIGAVIAKYCGNMDADLPSFVRMGPTGNTGPGYLGPDYSPFSIKRDGKLPNFANGGVKPEVEERRTELYRFLEEEFAKSHAAEPFENHRLSKERAWRLMRAKEAFSLGDDWEKQKDRYGDTNFGRGCFQALKLIEEGVPFVEVGHDNYDSHANNFVCHKANMQQLDPAWSSLLIDLDQRGMLEDTLVVWMGEVGRTPKINNRAGRDHYVKAWTIALSGGGIQGGQVYGKTDEDGREVTEDPVSEGDLFATIYKSLGINHRKKHYWGQRPVWLTPEGSKPLDKLFA</sequence>
<protein>
    <recommendedName>
        <fullName evidence="2">DUF1501 domain-containing protein</fullName>
    </recommendedName>
</protein>
<dbReference type="InterPro" id="IPR006311">
    <property type="entry name" value="TAT_signal"/>
</dbReference>
<dbReference type="EMBL" id="UINC01003138">
    <property type="protein sequence ID" value="SVA03688.1"/>
    <property type="molecule type" value="Genomic_DNA"/>
</dbReference>
<dbReference type="Gene3D" id="3.40.720.10">
    <property type="entry name" value="Alkaline Phosphatase, subunit A"/>
    <property type="match status" value="1"/>
</dbReference>
<dbReference type="PANTHER" id="PTHR43737:SF1">
    <property type="entry name" value="DUF1501 DOMAIN-CONTAINING PROTEIN"/>
    <property type="match status" value="1"/>
</dbReference>
<dbReference type="InterPro" id="IPR017850">
    <property type="entry name" value="Alkaline_phosphatase_core_sf"/>
</dbReference>
<proteinExistence type="predicted"/>
<reference evidence="1" key="1">
    <citation type="submission" date="2018-05" db="EMBL/GenBank/DDBJ databases">
        <authorList>
            <person name="Lanie J.A."/>
            <person name="Ng W.-L."/>
            <person name="Kazmierczak K.M."/>
            <person name="Andrzejewski T.M."/>
            <person name="Davidsen T.M."/>
            <person name="Wayne K.J."/>
            <person name="Tettelin H."/>
            <person name="Glass J.I."/>
            <person name="Rusch D."/>
            <person name="Podicherti R."/>
            <person name="Tsui H.-C.T."/>
            <person name="Winkler M.E."/>
        </authorList>
    </citation>
    <scope>NUCLEOTIDE SEQUENCE</scope>
</reference>
<accession>A0A381SK94</accession>